<keyword evidence="2" id="KW-0238">DNA-binding</keyword>
<reference evidence="5" key="2">
    <citation type="submission" date="2022-09" db="EMBL/GenBank/DDBJ databases">
        <authorList>
            <person name="Sun Q."/>
            <person name="Ohkuma M."/>
        </authorList>
    </citation>
    <scope>NUCLEOTIDE SEQUENCE</scope>
    <source>
        <strain evidence="5">JCM 13583</strain>
    </source>
</reference>
<dbReference type="SUPFAM" id="SSF46785">
    <property type="entry name" value="Winged helix' DNA-binding domain"/>
    <property type="match status" value="1"/>
</dbReference>
<keyword evidence="6" id="KW-1185">Reference proteome</keyword>
<dbReference type="Proteomes" id="UP000632195">
    <property type="component" value="Unassembled WGS sequence"/>
</dbReference>
<dbReference type="PANTHER" id="PTHR30154">
    <property type="entry name" value="LEUCINE-RESPONSIVE REGULATORY PROTEIN"/>
    <property type="match status" value="1"/>
</dbReference>
<dbReference type="AlphaFoldDB" id="A0AA37FBY7"/>
<sequence length="162" mass="19036">MMWEKALEGKLDDIDIRIVNMLLEDGRMSDKEMADQLHLSKTAVRMRRMRLQRLGYIKFVGLLVLQNIELEYADVLVRISARAEEGEIQRLIEQLTSDETIYEVTEYLGGRDLLVRMFDRNKLNMKRHLQKIMRDNSIVESIDVLPAVRSYKAWGVKLNHSE</sequence>
<dbReference type="Pfam" id="PF13404">
    <property type="entry name" value="HTH_AsnC-type"/>
    <property type="match status" value="1"/>
</dbReference>
<evidence type="ECO:0000313" key="5">
    <source>
        <dbReference type="EMBL" id="GGM77606.1"/>
    </source>
</evidence>
<evidence type="ECO:0000256" key="3">
    <source>
        <dbReference type="ARBA" id="ARBA00023163"/>
    </source>
</evidence>
<dbReference type="PROSITE" id="PS50956">
    <property type="entry name" value="HTH_ASNC_2"/>
    <property type="match status" value="1"/>
</dbReference>
<dbReference type="EMBL" id="BMNY01000002">
    <property type="protein sequence ID" value="GGM77606.1"/>
    <property type="molecule type" value="Genomic_DNA"/>
</dbReference>
<protein>
    <submittedName>
        <fullName evidence="5">Transcriptional regulator</fullName>
    </submittedName>
</protein>
<dbReference type="PANTHER" id="PTHR30154:SF34">
    <property type="entry name" value="TRANSCRIPTIONAL REGULATOR AZLB"/>
    <property type="match status" value="1"/>
</dbReference>
<proteinExistence type="predicted"/>
<reference evidence="5" key="1">
    <citation type="journal article" date="2014" name="Int. J. Syst. Evol. Microbiol.">
        <title>Complete genome sequence of Corynebacterium casei LMG S-19264T (=DSM 44701T), isolated from a smear-ripened cheese.</title>
        <authorList>
            <consortium name="US DOE Joint Genome Institute (JGI-PGF)"/>
            <person name="Walter F."/>
            <person name="Albersmeier A."/>
            <person name="Kalinowski J."/>
            <person name="Ruckert C."/>
        </authorList>
    </citation>
    <scope>NUCLEOTIDE SEQUENCE</scope>
    <source>
        <strain evidence="5">JCM 13583</strain>
    </source>
</reference>
<dbReference type="GO" id="GO:0005829">
    <property type="term" value="C:cytosol"/>
    <property type="evidence" value="ECO:0007669"/>
    <property type="project" value="TreeGrafter"/>
</dbReference>
<keyword evidence="3" id="KW-0804">Transcription</keyword>
<evidence type="ECO:0000256" key="1">
    <source>
        <dbReference type="ARBA" id="ARBA00023015"/>
    </source>
</evidence>
<organism evidence="5 6">
    <name type="scientific">Thermogymnomonas acidicola</name>
    <dbReference type="NCBI Taxonomy" id="399579"/>
    <lineage>
        <taxon>Archaea</taxon>
        <taxon>Methanobacteriati</taxon>
        <taxon>Thermoplasmatota</taxon>
        <taxon>Thermoplasmata</taxon>
        <taxon>Thermoplasmatales</taxon>
        <taxon>Thermogymnomonas</taxon>
    </lineage>
</organism>
<evidence type="ECO:0000313" key="6">
    <source>
        <dbReference type="Proteomes" id="UP000632195"/>
    </source>
</evidence>
<dbReference type="InterPro" id="IPR036390">
    <property type="entry name" value="WH_DNA-bd_sf"/>
</dbReference>
<evidence type="ECO:0000259" key="4">
    <source>
        <dbReference type="PROSITE" id="PS50956"/>
    </source>
</evidence>
<dbReference type="RefSeq" id="WP_188681580.1">
    <property type="nucleotide sequence ID" value="NZ_BMNY01000002.1"/>
</dbReference>
<dbReference type="PRINTS" id="PR00033">
    <property type="entry name" value="HTHASNC"/>
</dbReference>
<dbReference type="InterPro" id="IPR019888">
    <property type="entry name" value="Tscrpt_reg_AsnC-like"/>
</dbReference>
<dbReference type="SMART" id="SM00344">
    <property type="entry name" value="HTH_ASNC"/>
    <property type="match status" value="1"/>
</dbReference>
<evidence type="ECO:0000256" key="2">
    <source>
        <dbReference type="ARBA" id="ARBA00023125"/>
    </source>
</evidence>
<dbReference type="GO" id="GO:0043565">
    <property type="term" value="F:sequence-specific DNA binding"/>
    <property type="evidence" value="ECO:0007669"/>
    <property type="project" value="InterPro"/>
</dbReference>
<dbReference type="GO" id="GO:0043200">
    <property type="term" value="P:response to amino acid"/>
    <property type="evidence" value="ECO:0007669"/>
    <property type="project" value="TreeGrafter"/>
</dbReference>
<keyword evidence="1" id="KW-0805">Transcription regulation</keyword>
<name>A0AA37FBY7_9ARCH</name>
<feature type="domain" description="HTH asnC-type" evidence="4">
    <location>
        <begin position="11"/>
        <end position="58"/>
    </location>
</feature>
<dbReference type="Gene3D" id="1.10.10.10">
    <property type="entry name" value="Winged helix-like DNA-binding domain superfamily/Winged helix DNA-binding domain"/>
    <property type="match status" value="1"/>
</dbReference>
<dbReference type="InterPro" id="IPR000485">
    <property type="entry name" value="AsnC-type_HTH_dom"/>
</dbReference>
<comment type="caution">
    <text evidence="5">The sequence shown here is derived from an EMBL/GenBank/DDBJ whole genome shotgun (WGS) entry which is preliminary data.</text>
</comment>
<accession>A0AA37FBY7</accession>
<dbReference type="InterPro" id="IPR036388">
    <property type="entry name" value="WH-like_DNA-bd_sf"/>
</dbReference>
<gene>
    <name evidence="5" type="ORF">GCM10007108_14670</name>
</gene>